<dbReference type="PROSITE" id="PS51257">
    <property type="entry name" value="PROKAR_LIPOPROTEIN"/>
    <property type="match status" value="1"/>
</dbReference>
<accession>A0A0A8ZN87</accession>
<sequence>MQTRGEDRSTSLFFTILVSCKGNNLRYNPNNLWKLPKVLYLQLYISSTVHTNILIMTDTRM</sequence>
<proteinExistence type="predicted"/>
<name>A0A0A8ZN87_ARUDO</name>
<dbReference type="EMBL" id="GBRH01257624">
    <property type="protein sequence ID" value="JAD40271.1"/>
    <property type="molecule type" value="Transcribed_RNA"/>
</dbReference>
<reference evidence="1" key="1">
    <citation type="submission" date="2014-09" db="EMBL/GenBank/DDBJ databases">
        <authorList>
            <person name="Magalhaes I.L.F."/>
            <person name="Oliveira U."/>
            <person name="Santos F.R."/>
            <person name="Vidigal T.H.D.A."/>
            <person name="Brescovit A.D."/>
            <person name="Santos A.J."/>
        </authorList>
    </citation>
    <scope>NUCLEOTIDE SEQUENCE</scope>
    <source>
        <tissue evidence="1">Shoot tissue taken approximately 20 cm above the soil surface</tissue>
    </source>
</reference>
<protein>
    <submittedName>
        <fullName evidence="1">Uncharacterized protein</fullName>
    </submittedName>
</protein>
<dbReference type="AlphaFoldDB" id="A0A0A8ZN87"/>
<organism evidence="1">
    <name type="scientific">Arundo donax</name>
    <name type="common">Giant reed</name>
    <name type="synonym">Donax arundinaceus</name>
    <dbReference type="NCBI Taxonomy" id="35708"/>
    <lineage>
        <taxon>Eukaryota</taxon>
        <taxon>Viridiplantae</taxon>
        <taxon>Streptophyta</taxon>
        <taxon>Embryophyta</taxon>
        <taxon>Tracheophyta</taxon>
        <taxon>Spermatophyta</taxon>
        <taxon>Magnoliopsida</taxon>
        <taxon>Liliopsida</taxon>
        <taxon>Poales</taxon>
        <taxon>Poaceae</taxon>
        <taxon>PACMAD clade</taxon>
        <taxon>Arundinoideae</taxon>
        <taxon>Arundineae</taxon>
        <taxon>Arundo</taxon>
    </lineage>
</organism>
<evidence type="ECO:0000313" key="1">
    <source>
        <dbReference type="EMBL" id="JAD40271.1"/>
    </source>
</evidence>
<reference evidence="1" key="2">
    <citation type="journal article" date="2015" name="Data Brief">
        <title>Shoot transcriptome of the giant reed, Arundo donax.</title>
        <authorList>
            <person name="Barrero R.A."/>
            <person name="Guerrero F.D."/>
            <person name="Moolhuijzen P."/>
            <person name="Goolsby J.A."/>
            <person name="Tidwell J."/>
            <person name="Bellgard S.E."/>
            <person name="Bellgard M.I."/>
        </authorList>
    </citation>
    <scope>NUCLEOTIDE SEQUENCE</scope>
    <source>
        <tissue evidence="1">Shoot tissue taken approximately 20 cm above the soil surface</tissue>
    </source>
</reference>